<dbReference type="PROSITE" id="PS50122">
    <property type="entry name" value="CHEB"/>
    <property type="match status" value="1"/>
</dbReference>
<keyword evidence="7" id="KW-0418">Kinase</keyword>
<dbReference type="Pfam" id="PF13596">
    <property type="entry name" value="PAS_10"/>
    <property type="match status" value="1"/>
</dbReference>
<dbReference type="SUPFAM" id="SSF53335">
    <property type="entry name" value="S-adenosyl-L-methionine-dependent methyltransferases"/>
    <property type="match status" value="1"/>
</dbReference>
<evidence type="ECO:0000256" key="4">
    <source>
        <dbReference type="ARBA" id="ARBA00022553"/>
    </source>
</evidence>
<dbReference type="InterPro" id="IPR013656">
    <property type="entry name" value="PAS_4"/>
</dbReference>
<dbReference type="InterPro" id="IPR005467">
    <property type="entry name" value="His_kinase_dom"/>
</dbReference>
<dbReference type="PATRIC" id="fig|1265738.3.peg.3731"/>
<name>M5RVC7_9BACT</name>
<dbReference type="InterPro" id="IPR001610">
    <property type="entry name" value="PAC"/>
</dbReference>
<dbReference type="PRINTS" id="PR00996">
    <property type="entry name" value="CHERMTFRASE"/>
</dbReference>
<dbReference type="GO" id="GO:0000155">
    <property type="term" value="F:phosphorelay sensor kinase activity"/>
    <property type="evidence" value="ECO:0007669"/>
    <property type="project" value="InterPro"/>
</dbReference>
<evidence type="ECO:0000313" key="21">
    <source>
        <dbReference type="EMBL" id="EMI19342.1"/>
    </source>
</evidence>
<keyword evidence="12" id="KW-0378">Hydrolase</keyword>
<dbReference type="InterPro" id="IPR003018">
    <property type="entry name" value="GAF"/>
</dbReference>
<dbReference type="RefSeq" id="WP_008698828.1">
    <property type="nucleotide sequence ID" value="NZ_ANOG01000538.1"/>
</dbReference>
<comment type="catalytic activity">
    <reaction evidence="1">
        <text>ATP + protein L-histidine = ADP + protein N-phospho-L-histidine.</text>
        <dbReference type="EC" id="2.7.13.3"/>
    </reaction>
</comment>
<keyword evidence="8" id="KW-0067">ATP-binding</keyword>
<dbReference type="NCBIfam" id="TIGR00229">
    <property type="entry name" value="sensory_box"/>
    <property type="match status" value="9"/>
</dbReference>
<dbReference type="Gene3D" id="2.10.70.100">
    <property type="match status" value="3"/>
</dbReference>
<keyword evidence="12" id="KW-0145">Chemotaxis</keyword>
<keyword evidence="5 21" id="KW-0808">Transferase</keyword>
<dbReference type="PANTHER" id="PTHR43304:SF1">
    <property type="entry name" value="PAC DOMAIN-CONTAINING PROTEIN"/>
    <property type="match status" value="1"/>
</dbReference>
<dbReference type="GO" id="GO:0006935">
    <property type="term" value="P:chemotaxis"/>
    <property type="evidence" value="ECO:0007669"/>
    <property type="project" value="UniProtKB-UniRule"/>
</dbReference>
<dbReference type="Pfam" id="PF01739">
    <property type="entry name" value="CheR"/>
    <property type="match status" value="1"/>
</dbReference>
<dbReference type="Gene3D" id="3.30.450.20">
    <property type="entry name" value="PAS domain"/>
    <property type="match status" value="11"/>
</dbReference>
<feature type="coiled-coil region" evidence="14">
    <location>
        <begin position="651"/>
        <end position="713"/>
    </location>
</feature>
<dbReference type="CDD" id="cd16434">
    <property type="entry name" value="CheB-CheR_fusion"/>
    <property type="match status" value="1"/>
</dbReference>
<dbReference type="InterPro" id="IPR013655">
    <property type="entry name" value="PAS_fold_3"/>
</dbReference>
<dbReference type="OrthoDB" id="288469at2"/>
<dbReference type="EC" id="2.7.13.3" evidence="3"/>
<keyword evidence="9" id="KW-0902">Two-component regulatory system</keyword>
<dbReference type="GO" id="GO:0005737">
    <property type="term" value="C:cytoplasm"/>
    <property type="evidence" value="ECO:0007669"/>
    <property type="project" value="InterPro"/>
</dbReference>
<feature type="domain" description="PAS" evidence="17">
    <location>
        <begin position="1397"/>
        <end position="1469"/>
    </location>
</feature>
<feature type="active site" evidence="12">
    <location>
        <position position="144"/>
    </location>
</feature>
<proteinExistence type="predicted"/>
<dbReference type="InterPro" id="IPR000673">
    <property type="entry name" value="Sig_transdc_resp-reg_Me-estase"/>
</dbReference>
<dbReference type="Pfam" id="PF08447">
    <property type="entry name" value="PAS_3"/>
    <property type="match status" value="5"/>
</dbReference>
<dbReference type="InterPro" id="IPR029016">
    <property type="entry name" value="GAF-like_dom_sf"/>
</dbReference>
<keyword evidence="6" id="KW-0547">Nucleotide-binding</keyword>
<dbReference type="InterPro" id="IPR029063">
    <property type="entry name" value="SAM-dependent_MTases_sf"/>
</dbReference>
<dbReference type="EMBL" id="ANOG01000538">
    <property type="protein sequence ID" value="EMI19342.1"/>
    <property type="molecule type" value="Genomic_DNA"/>
</dbReference>
<dbReference type="SMART" id="SM00086">
    <property type="entry name" value="PAC"/>
    <property type="match status" value="11"/>
</dbReference>
<dbReference type="Pfam" id="PF03705">
    <property type="entry name" value="CheR_N"/>
    <property type="match status" value="1"/>
</dbReference>
<dbReference type="FunFam" id="3.30.565.10:FF:000010">
    <property type="entry name" value="Sensor histidine kinase RcsC"/>
    <property type="match status" value="1"/>
</dbReference>
<feature type="domain" description="PAC" evidence="18">
    <location>
        <begin position="2415"/>
        <end position="2471"/>
    </location>
</feature>
<evidence type="ECO:0000256" key="12">
    <source>
        <dbReference type="PROSITE-ProRule" id="PRU00050"/>
    </source>
</evidence>
<keyword evidence="4 13" id="KW-0597">Phosphoprotein</keyword>
<dbReference type="Proteomes" id="UP000011991">
    <property type="component" value="Unassembled WGS sequence"/>
</dbReference>
<dbReference type="GO" id="GO:0000156">
    <property type="term" value="F:phosphorelay response regulator activity"/>
    <property type="evidence" value="ECO:0007669"/>
    <property type="project" value="InterPro"/>
</dbReference>
<dbReference type="GO" id="GO:0016020">
    <property type="term" value="C:membrane"/>
    <property type="evidence" value="ECO:0007669"/>
    <property type="project" value="UniProtKB-SubCell"/>
</dbReference>
<dbReference type="Gene3D" id="3.40.50.2300">
    <property type="match status" value="1"/>
</dbReference>
<dbReference type="CDD" id="cd17546">
    <property type="entry name" value="REC_hyHK_CKI1_RcsC-like"/>
    <property type="match status" value="1"/>
</dbReference>
<dbReference type="FunFam" id="1.10.287.130:FF:000038">
    <property type="entry name" value="Sensory transduction histidine kinase"/>
    <property type="match status" value="1"/>
</dbReference>
<feature type="modified residue" description="4-aspartylphosphate" evidence="13">
    <location>
        <position position="2794"/>
    </location>
</feature>
<feature type="domain" description="PAC" evidence="18">
    <location>
        <begin position="2020"/>
        <end position="2072"/>
    </location>
</feature>
<dbReference type="Pfam" id="PF00072">
    <property type="entry name" value="Response_reg"/>
    <property type="match status" value="1"/>
</dbReference>
<feature type="domain" description="PAC" evidence="18">
    <location>
        <begin position="1343"/>
        <end position="1396"/>
    </location>
</feature>
<feature type="domain" description="PAS" evidence="17">
    <location>
        <begin position="1973"/>
        <end position="2017"/>
    </location>
</feature>
<dbReference type="Pfam" id="PF02518">
    <property type="entry name" value="HATPase_c"/>
    <property type="match status" value="1"/>
</dbReference>
<dbReference type="SUPFAM" id="SSF52172">
    <property type="entry name" value="CheY-like"/>
    <property type="match status" value="1"/>
</dbReference>
<dbReference type="Pfam" id="PF08448">
    <property type="entry name" value="PAS_4"/>
    <property type="match status" value="3"/>
</dbReference>
<feature type="domain" description="Histidine kinase" evidence="15">
    <location>
        <begin position="2489"/>
        <end position="2710"/>
    </location>
</feature>
<dbReference type="SMART" id="SM00448">
    <property type="entry name" value="REC"/>
    <property type="match status" value="1"/>
</dbReference>
<evidence type="ECO:0000256" key="2">
    <source>
        <dbReference type="ARBA" id="ARBA00004370"/>
    </source>
</evidence>
<dbReference type="PROSITE" id="PS50109">
    <property type="entry name" value="HIS_KIN"/>
    <property type="match status" value="1"/>
</dbReference>
<feature type="domain" description="PAS" evidence="17">
    <location>
        <begin position="2337"/>
        <end position="2410"/>
    </location>
</feature>
<organism evidence="21 22">
    <name type="scientific">Rhodopirellula maiorica SM1</name>
    <dbReference type="NCBI Taxonomy" id="1265738"/>
    <lineage>
        <taxon>Bacteria</taxon>
        <taxon>Pseudomonadati</taxon>
        <taxon>Planctomycetota</taxon>
        <taxon>Planctomycetia</taxon>
        <taxon>Pirellulales</taxon>
        <taxon>Pirellulaceae</taxon>
        <taxon>Novipirellula</taxon>
    </lineage>
</organism>
<reference evidence="21 22" key="1">
    <citation type="journal article" date="2013" name="Mar. Genomics">
        <title>Expression of sulfatases in Rhodopirellula baltica and the diversity of sulfatases in the genus Rhodopirellula.</title>
        <authorList>
            <person name="Wegner C.E."/>
            <person name="Richter-Heitmann T."/>
            <person name="Klindworth A."/>
            <person name="Klockow C."/>
            <person name="Richter M."/>
            <person name="Achstetter T."/>
            <person name="Glockner F.O."/>
            <person name="Harder J."/>
        </authorList>
    </citation>
    <scope>NUCLEOTIDE SEQUENCE [LARGE SCALE GENOMIC DNA]</scope>
    <source>
        <strain evidence="21 22">SM1</strain>
    </source>
</reference>
<dbReference type="GO" id="GO:0008757">
    <property type="term" value="F:S-adenosylmethionine-dependent methyltransferase activity"/>
    <property type="evidence" value="ECO:0007669"/>
    <property type="project" value="InterPro"/>
</dbReference>
<comment type="caution">
    <text evidence="21">The sequence shown here is derived from an EMBL/GenBank/DDBJ whole genome shotgun (WGS) entry which is preliminary data.</text>
</comment>
<dbReference type="GO" id="GO:0005524">
    <property type="term" value="F:ATP binding"/>
    <property type="evidence" value="ECO:0007669"/>
    <property type="project" value="UniProtKB-KW"/>
</dbReference>
<dbReference type="InterPro" id="IPR035909">
    <property type="entry name" value="CheB_C"/>
</dbReference>
<dbReference type="Pfam" id="PF00989">
    <property type="entry name" value="PAS"/>
    <property type="match status" value="1"/>
</dbReference>
<evidence type="ECO:0000256" key="14">
    <source>
        <dbReference type="SAM" id="Coils"/>
    </source>
</evidence>
<accession>M5RVC7</accession>
<dbReference type="Pfam" id="PF01339">
    <property type="entry name" value="CheB_methylest"/>
    <property type="match status" value="1"/>
</dbReference>
<evidence type="ECO:0000256" key="8">
    <source>
        <dbReference type="ARBA" id="ARBA00022840"/>
    </source>
</evidence>
<dbReference type="SUPFAM" id="SSF52738">
    <property type="entry name" value="Methylesterase CheB, C-terminal domain"/>
    <property type="match status" value="1"/>
</dbReference>
<evidence type="ECO:0000259" key="18">
    <source>
        <dbReference type="PROSITE" id="PS50113"/>
    </source>
</evidence>
<evidence type="ECO:0000259" key="15">
    <source>
        <dbReference type="PROSITE" id="PS50109"/>
    </source>
</evidence>
<dbReference type="PROSITE" id="PS50110">
    <property type="entry name" value="RESPONSE_REGULATORY"/>
    <property type="match status" value="1"/>
</dbReference>
<feature type="domain" description="PAS" evidence="17">
    <location>
        <begin position="1819"/>
        <end position="1864"/>
    </location>
</feature>
<dbReference type="PROSITE" id="PS50112">
    <property type="entry name" value="PAS"/>
    <property type="match status" value="9"/>
</dbReference>
<feature type="domain" description="PAS" evidence="17">
    <location>
        <begin position="1292"/>
        <end position="1339"/>
    </location>
</feature>
<dbReference type="InterPro" id="IPR052162">
    <property type="entry name" value="Sensor_kinase/Photoreceptor"/>
</dbReference>
<dbReference type="CDD" id="cd16922">
    <property type="entry name" value="HATPase_EvgS-ArcB-TorS-like"/>
    <property type="match status" value="1"/>
</dbReference>
<feature type="domain" description="CheB-type methylesterase" evidence="19">
    <location>
        <begin position="13"/>
        <end position="202"/>
    </location>
</feature>
<dbReference type="Pfam" id="PF13426">
    <property type="entry name" value="PAS_9"/>
    <property type="match status" value="1"/>
</dbReference>
<dbReference type="InterPro" id="IPR011006">
    <property type="entry name" value="CheY-like_superfamily"/>
</dbReference>
<dbReference type="PROSITE" id="PS50113">
    <property type="entry name" value="PAC"/>
    <property type="match status" value="9"/>
</dbReference>
<dbReference type="GO" id="GO:0006355">
    <property type="term" value="P:regulation of DNA-templated transcription"/>
    <property type="evidence" value="ECO:0007669"/>
    <property type="project" value="InterPro"/>
</dbReference>
<dbReference type="SMART" id="SM00091">
    <property type="entry name" value="PAS"/>
    <property type="match status" value="11"/>
</dbReference>
<dbReference type="SMART" id="SM00388">
    <property type="entry name" value="HisKA"/>
    <property type="match status" value="1"/>
</dbReference>
<dbReference type="FunFam" id="3.30.450.20:FF:000155">
    <property type="entry name" value="Sensor histidine kinase TodS"/>
    <property type="match status" value="2"/>
</dbReference>
<gene>
    <name evidence="21" type="ORF">RMSM_03729</name>
</gene>
<dbReference type="SUPFAM" id="SSF47757">
    <property type="entry name" value="Chemotaxis receptor methyltransferase CheR, N-terminal domain"/>
    <property type="match status" value="1"/>
</dbReference>
<dbReference type="Gene3D" id="1.10.287.130">
    <property type="match status" value="1"/>
</dbReference>
<dbReference type="Pfam" id="PF13185">
    <property type="entry name" value="GAF_2"/>
    <property type="match status" value="1"/>
</dbReference>
<dbReference type="SMART" id="SM00138">
    <property type="entry name" value="MeTrc"/>
    <property type="match status" value="1"/>
</dbReference>
<evidence type="ECO:0000256" key="10">
    <source>
        <dbReference type="ARBA" id="ARBA00023136"/>
    </source>
</evidence>
<dbReference type="SMART" id="SM00387">
    <property type="entry name" value="HATPase_c"/>
    <property type="match status" value="1"/>
</dbReference>
<feature type="domain" description="PAC" evidence="18">
    <location>
        <begin position="2282"/>
        <end position="2336"/>
    </location>
</feature>
<feature type="domain" description="PAS" evidence="17">
    <location>
        <begin position="1135"/>
        <end position="1172"/>
    </location>
</feature>
<dbReference type="GO" id="GO:0032259">
    <property type="term" value="P:methylation"/>
    <property type="evidence" value="ECO:0007669"/>
    <property type="project" value="UniProtKB-KW"/>
</dbReference>
<dbReference type="SMART" id="SM00065">
    <property type="entry name" value="GAF"/>
    <property type="match status" value="2"/>
</dbReference>
<dbReference type="Gene3D" id="3.30.565.10">
    <property type="entry name" value="Histidine kinase-like ATPase, C-terminal domain"/>
    <property type="match status" value="1"/>
</dbReference>
<evidence type="ECO:0000259" key="17">
    <source>
        <dbReference type="PROSITE" id="PS50112"/>
    </source>
</evidence>
<dbReference type="CDD" id="cd00130">
    <property type="entry name" value="PAS"/>
    <property type="match status" value="9"/>
</dbReference>
<comment type="subcellular location">
    <subcellularLocation>
        <location evidence="2">Membrane</location>
    </subcellularLocation>
</comment>
<evidence type="ECO:0000259" key="19">
    <source>
        <dbReference type="PROSITE" id="PS50122"/>
    </source>
</evidence>
<dbReference type="SUPFAM" id="SSF55785">
    <property type="entry name" value="PYP-like sensor domain (PAS domain)"/>
    <property type="match status" value="11"/>
</dbReference>
<feature type="active site" evidence="12">
    <location>
        <position position="25"/>
    </location>
</feature>
<dbReference type="InterPro" id="IPR003661">
    <property type="entry name" value="HisK_dim/P_dom"/>
</dbReference>
<feature type="domain" description="CheR-type methyltransferase" evidence="20">
    <location>
        <begin position="236"/>
        <end position="462"/>
    </location>
</feature>
<dbReference type="PROSITE" id="PS50123">
    <property type="entry name" value="CHER"/>
    <property type="match status" value="1"/>
</dbReference>
<dbReference type="SUPFAM" id="SSF47384">
    <property type="entry name" value="Homodimeric domain of signal transducing histidine kinase"/>
    <property type="match status" value="1"/>
</dbReference>
<dbReference type="InterPro" id="IPR000780">
    <property type="entry name" value="CheR_MeTrfase"/>
</dbReference>
<evidence type="ECO:0000256" key="11">
    <source>
        <dbReference type="ARBA" id="ARBA00023306"/>
    </source>
</evidence>
<protein>
    <recommendedName>
        <fullName evidence="3">histidine kinase</fullName>
        <ecNumber evidence="3">2.7.13.3</ecNumber>
    </recommendedName>
</protein>
<dbReference type="GO" id="GO:0008984">
    <property type="term" value="F:protein-glutamate methylesterase activity"/>
    <property type="evidence" value="ECO:0007669"/>
    <property type="project" value="InterPro"/>
</dbReference>
<dbReference type="CDD" id="cd00082">
    <property type="entry name" value="HisKA"/>
    <property type="match status" value="1"/>
</dbReference>
<feature type="active site" evidence="12">
    <location>
        <position position="52"/>
    </location>
</feature>
<evidence type="ECO:0000256" key="5">
    <source>
        <dbReference type="ARBA" id="ARBA00022679"/>
    </source>
</evidence>
<keyword evidence="21" id="KW-0489">Methyltransferase</keyword>
<evidence type="ECO:0000256" key="13">
    <source>
        <dbReference type="PROSITE-ProRule" id="PRU00169"/>
    </source>
</evidence>
<feature type="domain" description="PAS" evidence="17">
    <location>
        <begin position="2208"/>
        <end position="2253"/>
    </location>
</feature>
<dbReference type="Gene3D" id="3.40.50.180">
    <property type="entry name" value="Methylesterase CheB, C-terminal domain"/>
    <property type="match status" value="1"/>
</dbReference>
<feature type="domain" description="PAC" evidence="18">
    <location>
        <begin position="1895"/>
        <end position="1947"/>
    </location>
</feature>
<dbReference type="Gene3D" id="3.30.450.40">
    <property type="match status" value="2"/>
</dbReference>
<feature type="domain" description="PAS" evidence="17">
    <location>
        <begin position="2073"/>
        <end position="2145"/>
    </location>
</feature>
<feature type="domain" description="PAC" evidence="18">
    <location>
        <begin position="1764"/>
        <end position="1818"/>
    </location>
</feature>
<evidence type="ECO:0000256" key="7">
    <source>
        <dbReference type="ARBA" id="ARBA00022777"/>
    </source>
</evidence>
<feature type="domain" description="Response regulatory" evidence="16">
    <location>
        <begin position="2740"/>
        <end position="2859"/>
    </location>
</feature>
<evidence type="ECO:0000259" key="20">
    <source>
        <dbReference type="PROSITE" id="PS50123"/>
    </source>
</evidence>
<dbReference type="InterPro" id="IPR000014">
    <property type="entry name" value="PAS"/>
</dbReference>
<evidence type="ECO:0000259" key="16">
    <source>
        <dbReference type="PROSITE" id="PS50110"/>
    </source>
</evidence>
<dbReference type="Gene3D" id="3.40.50.150">
    <property type="entry name" value="Vaccinia Virus protein VP39"/>
    <property type="match status" value="1"/>
</dbReference>
<feature type="domain" description="PAC" evidence="18">
    <location>
        <begin position="2148"/>
        <end position="2200"/>
    </location>
</feature>
<dbReference type="SUPFAM" id="SSF55874">
    <property type="entry name" value="ATPase domain of HSP90 chaperone/DNA topoisomerase II/histidine kinase"/>
    <property type="match status" value="1"/>
</dbReference>
<keyword evidence="22" id="KW-1185">Reference proteome</keyword>
<evidence type="ECO:0000256" key="3">
    <source>
        <dbReference type="ARBA" id="ARBA00012438"/>
    </source>
</evidence>
<keyword evidence="11" id="KW-0131">Cell cycle</keyword>
<feature type="domain" description="PAC" evidence="18">
    <location>
        <begin position="1473"/>
        <end position="1526"/>
    </location>
</feature>
<evidence type="ECO:0000256" key="1">
    <source>
        <dbReference type="ARBA" id="ARBA00000085"/>
    </source>
</evidence>
<evidence type="ECO:0000313" key="22">
    <source>
        <dbReference type="Proteomes" id="UP000011991"/>
    </source>
</evidence>
<dbReference type="InterPro" id="IPR036890">
    <property type="entry name" value="HATPase_C_sf"/>
</dbReference>
<dbReference type="InterPro" id="IPR000700">
    <property type="entry name" value="PAS-assoc_C"/>
</dbReference>
<dbReference type="PANTHER" id="PTHR43304">
    <property type="entry name" value="PHYTOCHROME-LIKE PROTEIN CPH1"/>
    <property type="match status" value="1"/>
</dbReference>
<dbReference type="InterPro" id="IPR003594">
    <property type="entry name" value="HATPase_dom"/>
</dbReference>
<keyword evidence="10" id="KW-0472">Membrane</keyword>
<feature type="domain" description="PAC" evidence="18">
    <location>
        <begin position="1083"/>
        <end position="1134"/>
    </location>
</feature>
<dbReference type="InterPro" id="IPR022642">
    <property type="entry name" value="CheR_C"/>
</dbReference>
<dbReference type="InterPro" id="IPR036097">
    <property type="entry name" value="HisK_dim/P_sf"/>
</dbReference>
<evidence type="ECO:0000256" key="9">
    <source>
        <dbReference type="ARBA" id="ARBA00023012"/>
    </source>
</evidence>
<dbReference type="InterPro" id="IPR035965">
    <property type="entry name" value="PAS-like_dom_sf"/>
</dbReference>
<dbReference type="SUPFAM" id="SSF55781">
    <property type="entry name" value="GAF domain-like"/>
    <property type="match status" value="2"/>
</dbReference>
<dbReference type="InterPro" id="IPR013767">
    <property type="entry name" value="PAS_fold"/>
</dbReference>
<feature type="domain" description="PAS" evidence="17">
    <location>
        <begin position="1005"/>
        <end position="1076"/>
    </location>
</feature>
<evidence type="ECO:0000256" key="6">
    <source>
        <dbReference type="ARBA" id="ARBA00022741"/>
    </source>
</evidence>
<sequence length="2866" mass="322557">MNRKNISEQSRIADDSPLIVGIGASAGGLEAFQELLRALGDAPGMAIVFIQHLDPQSKSLLVDLLSKSTSMRVLELTDGTALMADTVYVCPPHRLLEIRHGSVHVVQPDDASHRTTTIDHFLHSLAEDQRDRSLGVILSGTGSDGTLGLKAISDRGGLTFAQDPVSAKFDSMPRSAATTGVADHVIPPREIAAELRRYASHMTDQVASISTDHLQQQIKDAIPVIAEKLKKVTTHNFLHYKSSTLQRRIQRRMQLRKIASVYQYVDYLQQHDDEIHALFRDLLIGVTAFFRDPEAFETLRHQVLPKIFENRDPNDSVRIWVAGCANGAEAYTMAILCREVIDELPNPPRVQIFATDIDERSLAIARRGTYPLGIQDHISPERLKRFFIRQGTKYHVAKEVRELVLFSLHNLISDPPFSRLDLISCRNLLIYLGPHLQEKLIPLFHYALTATGYLFLGPSENIASHGELFRPIDAKSRISQRKGTAIGSATSTGFLPRAVISPQSTITPDSSVDLTDMMQRIVLDEFTPKSAVIDESGKVLTSSPNIKKYLNLTAGPFENNIVKMAASGLQIGLRAAISEAKRTSRRVQHENLSLRDGDLVQRVMLTVQPMPRLGEDAPLFLVVFHDVGIPIPREESDELPHRAHPDADSLLVQIERELETTRSDLEQTMQDMEATNEELKSSNEELLSMNEELHSANEELETSREEIRASRDAIANINTDLENLFRSTQIATICLDAKQNTIWYSPPAAKIYRLIASDIGRPLDDISHVAVDMPAIPSSKELSDSTERLEDEIETHDGRWYLRRVLPYMRDEKADGLILTFIDITLQKQASIRMTTEHKVIRLLAEAKSFDSAVPKVLKAIRESLGADITAIWLPDPRHQVLRCTDVSVGANDSAMERVAAKNQEFQFAKGHGLPGRVWQSLDAHSIDNLSADRNFSRTHAIDAGLNQAMAMPILVGTDFFGVIEIFSRSSGRLEQTFLAMLQSIGLELGQFIRHTQADANLRDEEARKSAILASALDSIITMDVDGRIVDFNPAAEQTFGFKQHEVKGKLLAETIVPEEFRDAHTRGLKRYLESGESKIIGHRIELTAQRSNGEQFPVELAINATKTRDGSPFFTAYLRDITEHKQFVQTIFDRDERIVALLNSTAEGIYGIDPDGVCTFANASCAKLLGFDAPAELVGKQMHKLIHHTSRDGTHCPNDECHIYEAFRVGAKVHVDDEIFWRADGTFFDVEYWSYPMIRDGETIGCVVTFLDVTDRKEAERVVARQREDLELAFRAGRLGSWHWDIATDRVTWSSHLYELLGYERDQFVATCAGFMQIIHPDDRDYVQSRIDAAFEGQCDEFEMDFRVFRGNDQQVIWTYGRGVIQRDSQGTPLSITAIASDVSERKKAELEMIQRERTLSLALDAGRMGSWVWNIPKNKITWSDRLHAMYGYDKHEFKGTPEGFLEIVIPEDHPVVQQIIDSVLHSNSEREEFECRCVRGTDGRIIWSQVHGVVDRDEHGNALQITGFAVDITERKSRELNLAFLADLQSAFVNPLSADEITRQACTRITDYMDLSRCALVEIDEHEQTANVFFEHVTENDLPGIGGVHRLDEFHEDHERAALLAGQPLAIDDCQSPARSAALADRFASLKIGSLFNATYVSDRRLKFVLSAIRNEPHHWQADEQDFLQEFTARVYARLERARAEDALRESEEFNRTIIESSPDCIKVLDIDGRMLTMNSAGIASFEIADFETFRGEPWESLWPAESQPSVRQALSDAIAGGTGSFQAFCPTANATPKWWDVVVTSVRGVSEQIKFLVAVSRDITERKRWELELADREAHLRRVINNQLGLVGVIGSDGKLLEVDDRSMSIAGLSRDDVIGKHFAECDWWTYDDAVANQMRDAMDRAFAGETVRFDVGLNSKQGDPLMIDFMMAPVRDSSGNIEFLIPSGVDISDRYAAQMRLIESERRISMALKAGAMAAWEWSEEKSVWEDSLFQLLGIPKQDDPSSELFFQYVHPDDLPALKSLWKQATENGDAYETEFRIIRPDGHVIWLAAVGTILRDEHGKVTRIHGLNWDITDAKESERRILASEERLRLALSAAELKLWQWHVNADKFYRSGELSRQSGLDSAKPIGGLAEFLDLVHPDDRVHVEQSLRHSLETGTPYRCEYRIRRSSKAYRWVMSLAHLSIKDSDSPLQMIGVELDITTRRESEEAIKLALENYESSNTKLQGIFDVTLIFVGVIDLDGHVSEVNKTATTGCGFTREEIIGKKFWECPWWRRSAKVQSAVRESFQRAAAGETVEMELDYWIADGSKRAIQFRIAPARNDKGEVTFVVPSGVDITERKRNEREIRLSAQRLSVAAKAAGFGMLHVDLRSETVVFSPEFKRIVGYPEDHTFQLEMNQAPSFVYPDDAAAYQKYFQQAAQTRRKLMTPLDLRITRLDGQRRWVRLQTKTLWTKGNEGNKRPSQIIGTLLDITNQHEFEQSLKEAREQAVAANESKSAFLANMSHEIRTPMTAILGYADLIAEKVNDDETLSHVRTIRHNGGFLLDIINDILDLSKIEAGKFEISQQRFAPSHLVEDVRSIMEVRATESNLELDVEYHGKIPAEITSDPKRLKQVLINLVGNAIKFTPSGMVKIIVRFVDQQHDDGILQFEIVDSGIGMSRQQQQRLFQPFSQGDGNVNREFGGTGLGLAISKRLTEMLGGEISVESELSKGSKFTVSISTGDIDDVQMIQPKLTTEPLANPTPTETVTLDCHVLVVDDRRDIRFLSKSLLKKAGARVNEAEDGEVAIRMVEEMVRQGRSYDLILLDMQMPRLDGYQTAEQLRRLGFDGPIIALTADAMQGDMNRCIESGCNDYLSKPINVELLTQMVHRFTNGTHDGR</sequence>
<dbReference type="InterPro" id="IPR001789">
    <property type="entry name" value="Sig_transdc_resp-reg_receiver"/>
</dbReference>
<dbReference type="InterPro" id="IPR022641">
    <property type="entry name" value="CheR_N"/>
</dbReference>
<keyword evidence="14" id="KW-0175">Coiled coil</keyword>
<dbReference type="Pfam" id="PF00512">
    <property type="entry name" value="HisKA"/>
    <property type="match status" value="1"/>
</dbReference>